<dbReference type="GO" id="GO:0005524">
    <property type="term" value="F:ATP binding"/>
    <property type="evidence" value="ECO:0007669"/>
    <property type="project" value="UniProtKB-KW"/>
</dbReference>
<sequence>MDKTSKKPKEKKEKEVIMYEKNITPGEKKDISGPMPDAYSPKYVEAAWYAWWEKSGFFKPEFGRTDISNVKNEDKFIIVIPPPNVTGSLHVGHALTSAIEDSITRWHRMKGKMTLWNPGCDHAGIATQVVVEKKIWKEQQKRRHDLGREKFIEEIWKWKEQLVQKSF</sequence>
<name>A0A8X6QPA8_NEPPI</name>
<keyword evidence="6" id="KW-0648">Protein biosynthesis</keyword>
<proteinExistence type="inferred from homology"/>
<dbReference type="OrthoDB" id="629407at2759"/>
<dbReference type="PANTHER" id="PTHR11946">
    <property type="entry name" value="VALYL-TRNA SYNTHETASES"/>
    <property type="match status" value="1"/>
</dbReference>
<dbReference type="GO" id="GO:0004832">
    <property type="term" value="F:valine-tRNA ligase activity"/>
    <property type="evidence" value="ECO:0007669"/>
    <property type="project" value="UniProtKB-EC"/>
</dbReference>
<dbReference type="PROSITE" id="PS00178">
    <property type="entry name" value="AA_TRNA_LIGASE_I"/>
    <property type="match status" value="1"/>
</dbReference>
<evidence type="ECO:0000313" key="11">
    <source>
        <dbReference type="Proteomes" id="UP000887013"/>
    </source>
</evidence>
<dbReference type="Gene3D" id="3.40.50.620">
    <property type="entry name" value="HUPs"/>
    <property type="match status" value="1"/>
</dbReference>
<dbReference type="GO" id="GO:0006438">
    <property type="term" value="P:valyl-tRNA aminoacylation"/>
    <property type="evidence" value="ECO:0007669"/>
    <property type="project" value="InterPro"/>
</dbReference>
<evidence type="ECO:0000256" key="1">
    <source>
        <dbReference type="ARBA" id="ARBA00005594"/>
    </source>
</evidence>
<evidence type="ECO:0000256" key="4">
    <source>
        <dbReference type="ARBA" id="ARBA00022741"/>
    </source>
</evidence>
<dbReference type="Pfam" id="PF00133">
    <property type="entry name" value="tRNA-synt_1"/>
    <property type="match status" value="1"/>
</dbReference>
<keyword evidence="5" id="KW-0067">ATP-binding</keyword>
<dbReference type="SUPFAM" id="SSF52374">
    <property type="entry name" value="Nucleotidylyl transferase"/>
    <property type="match status" value="1"/>
</dbReference>
<comment type="caution">
    <text evidence="10">The sequence shown here is derived from an EMBL/GenBank/DDBJ whole genome shotgun (WGS) entry which is preliminary data.</text>
</comment>
<comment type="similarity">
    <text evidence="1">Belongs to the class-I aminoacyl-tRNA synthetase family.</text>
</comment>
<accession>A0A8X6QPA8</accession>
<reference evidence="10" key="1">
    <citation type="submission" date="2020-08" db="EMBL/GenBank/DDBJ databases">
        <title>Multicomponent nature underlies the extraordinary mechanical properties of spider dragline silk.</title>
        <authorList>
            <person name="Kono N."/>
            <person name="Nakamura H."/>
            <person name="Mori M."/>
            <person name="Yoshida Y."/>
            <person name="Ohtoshi R."/>
            <person name="Malay A.D."/>
            <person name="Moran D.A.P."/>
            <person name="Tomita M."/>
            <person name="Numata K."/>
            <person name="Arakawa K."/>
        </authorList>
    </citation>
    <scope>NUCLEOTIDE SEQUENCE</scope>
</reference>
<dbReference type="EMBL" id="BMAW01083738">
    <property type="protein sequence ID" value="GFU35447.1"/>
    <property type="molecule type" value="Genomic_DNA"/>
</dbReference>
<dbReference type="AlphaFoldDB" id="A0A8X6QPA8"/>
<keyword evidence="3 10" id="KW-0436">Ligase</keyword>
<dbReference type="Proteomes" id="UP000887013">
    <property type="component" value="Unassembled WGS sequence"/>
</dbReference>
<evidence type="ECO:0000256" key="3">
    <source>
        <dbReference type="ARBA" id="ARBA00022598"/>
    </source>
</evidence>
<evidence type="ECO:0000256" key="5">
    <source>
        <dbReference type="ARBA" id="ARBA00022840"/>
    </source>
</evidence>
<evidence type="ECO:0000313" key="10">
    <source>
        <dbReference type="EMBL" id="GFU35447.1"/>
    </source>
</evidence>
<evidence type="ECO:0000259" key="9">
    <source>
        <dbReference type="Pfam" id="PF00133"/>
    </source>
</evidence>
<keyword evidence="7" id="KW-0030">Aminoacyl-tRNA synthetase</keyword>
<protein>
    <recommendedName>
        <fullName evidence="2">valine--tRNA ligase</fullName>
        <ecNumber evidence="2">6.1.1.9</ecNumber>
    </recommendedName>
    <alternativeName>
        <fullName evidence="8">Valyl-tRNA synthetase</fullName>
    </alternativeName>
</protein>
<dbReference type="InterPro" id="IPR002300">
    <property type="entry name" value="aa-tRNA-synth_Ia"/>
</dbReference>
<evidence type="ECO:0000256" key="7">
    <source>
        <dbReference type="ARBA" id="ARBA00023146"/>
    </source>
</evidence>
<feature type="domain" description="Aminoacyl-tRNA synthetase class Ia" evidence="9">
    <location>
        <begin position="48"/>
        <end position="164"/>
    </location>
</feature>
<dbReference type="InterPro" id="IPR001412">
    <property type="entry name" value="aa-tRNA-synth_I_CS"/>
</dbReference>
<dbReference type="GO" id="GO:0005829">
    <property type="term" value="C:cytosol"/>
    <property type="evidence" value="ECO:0007669"/>
    <property type="project" value="TreeGrafter"/>
</dbReference>
<evidence type="ECO:0000256" key="2">
    <source>
        <dbReference type="ARBA" id="ARBA00013169"/>
    </source>
</evidence>
<evidence type="ECO:0000256" key="6">
    <source>
        <dbReference type="ARBA" id="ARBA00022917"/>
    </source>
</evidence>
<gene>
    <name evidence="10" type="primary">VARS1</name>
    <name evidence="10" type="ORF">NPIL_637481</name>
</gene>
<dbReference type="EC" id="6.1.1.9" evidence="2"/>
<keyword evidence="4" id="KW-0547">Nucleotide-binding</keyword>
<dbReference type="InterPro" id="IPR002303">
    <property type="entry name" value="Valyl-tRNA_ligase"/>
</dbReference>
<evidence type="ECO:0000256" key="8">
    <source>
        <dbReference type="ARBA" id="ARBA00029936"/>
    </source>
</evidence>
<keyword evidence="11" id="KW-1185">Reference proteome</keyword>
<organism evidence="10 11">
    <name type="scientific">Nephila pilipes</name>
    <name type="common">Giant wood spider</name>
    <name type="synonym">Nephila maculata</name>
    <dbReference type="NCBI Taxonomy" id="299642"/>
    <lineage>
        <taxon>Eukaryota</taxon>
        <taxon>Metazoa</taxon>
        <taxon>Ecdysozoa</taxon>
        <taxon>Arthropoda</taxon>
        <taxon>Chelicerata</taxon>
        <taxon>Arachnida</taxon>
        <taxon>Araneae</taxon>
        <taxon>Araneomorphae</taxon>
        <taxon>Entelegynae</taxon>
        <taxon>Araneoidea</taxon>
        <taxon>Nephilidae</taxon>
        <taxon>Nephila</taxon>
    </lineage>
</organism>
<dbReference type="PANTHER" id="PTHR11946:SF109">
    <property type="entry name" value="VALINE--TRNA LIGASE"/>
    <property type="match status" value="1"/>
</dbReference>
<dbReference type="InterPro" id="IPR014729">
    <property type="entry name" value="Rossmann-like_a/b/a_fold"/>
</dbReference>